<dbReference type="GO" id="GO:0003700">
    <property type="term" value="F:DNA-binding transcription factor activity"/>
    <property type="evidence" value="ECO:0007669"/>
    <property type="project" value="InterPro"/>
</dbReference>
<evidence type="ECO:0000256" key="5">
    <source>
        <dbReference type="ARBA" id="ARBA00023242"/>
    </source>
</evidence>
<evidence type="ECO:0000256" key="1">
    <source>
        <dbReference type="ARBA" id="ARBA00004123"/>
    </source>
</evidence>
<evidence type="ECO:0000256" key="3">
    <source>
        <dbReference type="ARBA" id="ARBA00023125"/>
    </source>
</evidence>
<feature type="region of interest" description="Disordered" evidence="6">
    <location>
        <begin position="211"/>
        <end position="324"/>
    </location>
</feature>
<dbReference type="EMBL" id="JALJOS010000009">
    <property type="protein sequence ID" value="KAK9834402.1"/>
    <property type="molecule type" value="Genomic_DNA"/>
</dbReference>
<name>A0AAW1RL07_9CHLO</name>
<feature type="region of interest" description="Disordered" evidence="6">
    <location>
        <begin position="403"/>
        <end position="424"/>
    </location>
</feature>
<dbReference type="Proteomes" id="UP001438707">
    <property type="component" value="Unassembled WGS sequence"/>
</dbReference>
<feature type="compositionally biased region" description="Low complexity" evidence="6">
    <location>
        <begin position="223"/>
        <end position="235"/>
    </location>
</feature>
<proteinExistence type="predicted"/>
<accession>A0AAW1RL07</accession>
<keyword evidence="8" id="KW-1185">Reference proteome</keyword>
<dbReference type="GO" id="GO:0003677">
    <property type="term" value="F:DNA binding"/>
    <property type="evidence" value="ECO:0007669"/>
    <property type="project" value="UniProtKB-KW"/>
</dbReference>
<keyword evidence="2" id="KW-0805">Transcription regulation</keyword>
<dbReference type="CDD" id="cd14702">
    <property type="entry name" value="bZIP_plant_GBF1"/>
    <property type="match status" value="1"/>
</dbReference>
<evidence type="ECO:0008006" key="9">
    <source>
        <dbReference type="Google" id="ProtNLM"/>
    </source>
</evidence>
<gene>
    <name evidence="7" type="ORF">WJX74_000963</name>
</gene>
<protein>
    <recommendedName>
        <fullName evidence="9">BZIP domain-containing protein</fullName>
    </recommendedName>
</protein>
<dbReference type="GO" id="GO:0005634">
    <property type="term" value="C:nucleus"/>
    <property type="evidence" value="ECO:0007669"/>
    <property type="project" value="UniProtKB-SubCell"/>
</dbReference>
<keyword evidence="5" id="KW-0539">Nucleus</keyword>
<evidence type="ECO:0000313" key="7">
    <source>
        <dbReference type="EMBL" id="KAK9834402.1"/>
    </source>
</evidence>
<keyword evidence="4" id="KW-0804">Transcription</keyword>
<comment type="caution">
    <text evidence="7">The sequence shown here is derived from an EMBL/GenBank/DDBJ whole genome shotgun (WGS) entry which is preliminary data.</text>
</comment>
<evidence type="ECO:0000256" key="4">
    <source>
        <dbReference type="ARBA" id="ARBA00023163"/>
    </source>
</evidence>
<feature type="compositionally biased region" description="Pro residues" evidence="6">
    <location>
        <begin position="409"/>
        <end position="420"/>
    </location>
</feature>
<feature type="region of interest" description="Disordered" evidence="6">
    <location>
        <begin position="531"/>
        <end position="704"/>
    </location>
</feature>
<keyword evidence="3" id="KW-0238">DNA-binding</keyword>
<sequence length="769" mass="80863">MGPSLLDSKTPSPSTGFECGLPAMTYQPLLSPFPSDSQEFPSDHVPSLADGSMSPFMDSESLPSFPQDGDGPSSGNAPSIPCNPAAFFGNHAQEMQMPWAASDRDCMLTGLDSQLHEPVARSGHNGTSGSANPSVTHITLASTGVAATSAPSAGQSASPTGIPPWHAHSLVSHNSEIMGKSSWASCGAELLDRSLQAFAHGKVLAHEISSTLSPHAEGRQDTAARAGTTAAPTSAGQPMQKPLHQDSFPMQHPSEQGAQTIAPNPAPQLSKPVHGPRLQGAHPQSPQGRAPRPCHKEGQSSNIQNPALEGAHPHSPAGSLPEWSHQQDLLGDWDLGMPAACNTSAALVNNAMLESLDMQDLPGFLSAAVQPQAGANVAAWDCSTTSGPSPSSSNRRANRLLFQNRHPPASGPPASQPPIPHSSSISQAVPLRIAVRPPSFPPTIPMPRSSIAHPGLIASGPAVRPHSQPLIPITTGGRRGEGQLGIPGAMPNHVGAGAIPDVFNILSLDSFEHLQQKGGLLFGKAGALPTSHADPQQQMEWSGLGSGAPAVMGSNFRPEGLRMSASDIGDFHQGMGPEACAHASPSPSLRRSARAPKPLRPIGEEDGDGDGHDDDDDQSRSAAEELEFEEAETPPSKRSKGNSGASNSAGQHQPRRRAGRPILPVKNPSGGALTQEQMRLVRRRMHNRESARRSRGKRQAVYEEQSDKVKTAMAAARPCQSRPGGSPWLMILAEECLLHICKIGPASPCHERTGIKSYDKVRRPIQIVR</sequence>
<comment type="subcellular location">
    <subcellularLocation>
        <location evidence="1">Nucleus</location>
    </subcellularLocation>
</comment>
<organism evidence="7 8">
    <name type="scientific">Apatococcus lobatus</name>
    <dbReference type="NCBI Taxonomy" id="904363"/>
    <lineage>
        <taxon>Eukaryota</taxon>
        <taxon>Viridiplantae</taxon>
        <taxon>Chlorophyta</taxon>
        <taxon>core chlorophytes</taxon>
        <taxon>Trebouxiophyceae</taxon>
        <taxon>Chlorellales</taxon>
        <taxon>Chlorellaceae</taxon>
        <taxon>Apatococcus</taxon>
    </lineage>
</organism>
<dbReference type="InterPro" id="IPR045314">
    <property type="entry name" value="bZIP_plant_GBF1"/>
</dbReference>
<dbReference type="AlphaFoldDB" id="A0AAW1RL07"/>
<evidence type="ECO:0000313" key="8">
    <source>
        <dbReference type="Proteomes" id="UP001438707"/>
    </source>
</evidence>
<evidence type="ECO:0000256" key="2">
    <source>
        <dbReference type="ARBA" id="ARBA00023015"/>
    </source>
</evidence>
<feature type="compositionally biased region" description="Acidic residues" evidence="6">
    <location>
        <begin position="604"/>
        <end position="617"/>
    </location>
</feature>
<feature type="region of interest" description="Disordered" evidence="6">
    <location>
        <begin position="1"/>
        <end position="81"/>
    </location>
</feature>
<evidence type="ECO:0000256" key="6">
    <source>
        <dbReference type="SAM" id="MobiDB-lite"/>
    </source>
</evidence>
<reference evidence="7 8" key="1">
    <citation type="journal article" date="2024" name="Nat. Commun.">
        <title>Phylogenomics reveals the evolutionary origins of lichenization in chlorophyte algae.</title>
        <authorList>
            <person name="Puginier C."/>
            <person name="Libourel C."/>
            <person name="Otte J."/>
            <person name="Skaloud P."/>
            <person name="Haon M."/>
            <person name="Grisel S."/>
            <person name="Petersen M."/>
            <person name="Berrin J.G."/>
            <person name="Delaux P.M."/>
            <person name="Dal Grande F."/>
            <person name="Keller J."/>
        </authorList>
    </citation>
    <scope>NUCLEOTIDE SEQUENCE [LARGE SCALE GENOMIC DNA]</scope>
    <source>
        <strain evidence="7 8">SAG 2145</strain>
    </source>
</reference>
<feature type="compositionally biased region" description="Polar residues" evidence="6">
    <location>
        <begin position="253"/>
        <end position="262"/>
    </location>
</feature>